<dbReference type="Pfam" id="PF00144">
    <property type="entry name" value="Beta-lactamase"/>
    <property type="match status" value="1"/>
</dbReference>
<organism evidence="2 3">
    <name type="scientific">Glutamicibacter creatinolyticus</name>
    <dbReference type="NCBI Taxonomy" id="162496"/>
    <lineage>
        <taxon>Bacteria</taxon>
        <taxon>Bacillati</taxon>
        <taxon>Actinomycetota</taxon>
        <taxon>Actinomycetes</taxon>
        <taxon>Micrococcales</taxon>
        <taxon>Micrococcaceae</taxon>
        <taxon>Glutamicibacter</taxon>
    </lineage>
</organism>
<evidence type="ECO:0000313" key="2">
    <source>
        <dbReference type="EMBL" id="QCY48449.1"/>
    </source>
</evidence>
<dbReference type="InterPro" id="IPR001466">
    <property type="entry name" value="Beta-lactam-related"/>
</dbReference>
<proteinExistence type="predicted"/>
<evidence type="ECO:0000259" key="1">
    <source>
        <dbReference type="Pfam" id="PF00144"/>
    </source>
</evidence>
<dbReference type="AlphaFoldDB" id="A0A5B7WX08"/>
<keyword evidence="3" id="KW-1185">Reference proteome</keyword>
<reference evidence="2 3" key="1">
    <citation type="submission" date="2018-12" db="EMBL/GenBank/DDBJ databases">
        <title>Complete Genome Sequence of Glutamicibacter creatinolyticus strain LGCM259,isolated from an abscess of a 12-year-old mare in Italy.</title>
        <authorList>
            <person name="Santos R.G."/>
            <person name="Silva A.L."/>
            <person name="Seyffert N."/>
            <person name="Castro T.L.P."/>
            <person name="Attili A.R."/>
            <person name="Rifici C."/>
            <person name="Mazzullo G."/>
            <person name="Brenig B."/>
            <person name="Venanzi F."/>
            <person name="Azevedo V."/>
        </authorList>
    </citation>
    <scope>NUCLEOTIDE SEQUENCE [LARGE SCALE GENOMIC DNA]</scope>
    <source>
        <strain evidence="2 3">LGCM 259</strain>
    </source>
</reference>
<feature type="domain" description="Beta-lactamase-related" evidence="1">
    <location>
        <begin position="82"/>
        <end position="380"/>
    </location>
</feature>
<gene>
    <name evidence="2" type="ORF">GcLGCM259_2742</name>
</gene>
<evidence type="ECO:0000313" key="3">
    <source>
        <dbReference type="Proteomes" id="UP000307000"/>
    </source>
</evidence>
<dbReference type="InterPro" id="IPR050789">
    <property type="entry name" value="Diverse_Enzym_Activities"/>
</dbReference>
<protein>
    <submittedName>
        <fullName evidence="2">Hydrolase</fullName>
    </submittedName>
</protein>
<dbReference type="Gene3D" id="3.40.710.10">
    <property type="entry name" value="DD-peptidase/beta-lactamase superfamily"/>
    <property type="match status" value="1"/>
</dbReference>
<accession>A0A5B7WX08</accession>
<dbReference type="KEGG" id="gcr:GcLGCM259_2742"/>
<keyword evidence="2" id="KW-0378">Hydrolase</keyword>
<dbReference type="Proteomes" id="UP000307000">
    <property type="component" value="Chromosome"/>
</dbReference>
<dbReference type="PANTHER" id="PTHR43283:SF7">
    <property type="entry name" value="BETA-LACTAMASE-RELATED DOMAIN-CONTAINING PROTEIN"/>
    <property type="match status" value="1"/>
</dbReference>
<name>A0A5B7WX08_9MICC</name>
<dbReference type="PANTHER" id="PTHR43283">
    <property type="entry name" value="BETA-LACTAMASE-RELATED"/>
    <property type="match status" value="1"/>
</dbReference>
<dbReference type="SUPFAM" id="SSF56601">
    <property type="entry name" value="beta-lactamase/transpeptidase-like"/>
    <property type="match status" value="1"/>
</dbReference>
<sequence>MTPAKPNRTVTVENWQHPENLAWSFQNLSEVLPTARVSRGGEPIAKLHLVPMDLGRIELLKNNENEPSLTVRSVIQATNTDGWLVMHQGKMLVEEYFGSMTSVTDHLLMSVSKTLVGTVAGILCGQGKLQVDRPVTDYVPQLEASGYAGATVRHLLDMRSGIKFSEEYLDQQAEVRLLEQAIGWAVRDEQNQNPAHGMYEYLATLQAKAPHGGPFEYRSCETDVLGWVCEAAGGQPMQQLLSDLVWSRIGAQQDLVMGTDQLGTGMFDGGFNATLRDLARFGQIYVNGGTALNGNKVLDEAWIQDTFTGAADSRQAFEDSPGDNRMPGGMYRNQIWFPYPGSDVALALGIHGQMIYMNPNTATVGVKLSSWPYPQDPGKLFPTIRAFDAIANHLAANPPL</sequence>
<dbReference type="EMBL" id="CP034412">
    <property type="protein sequence ID" value="QCY48449.1"/>
    <property type="molecule type" value="Genomic_DNA"/>
</dbReference>
<dbReference type="InterPro" id="IPR012338">
    <property type="entry name" value="Beta-lactam/transpept-like"/>
</dbReference>
<dbReference type="GO" id="GO:0016787">
    <property type="term" value="F:hydrolase activity"/>
    <property type="evidence" value="ECO:0007669"/>
    <property type="project" value="UniProtKB-KW"/>
</dbReference>